<evidence type="ECO:0000313" key="8">
    <source>
        <dbReference type="EMBL" id="NEZ62465.1"/>
    </source>
</evidence>
<dbReference type="InterPro" id="IPR000014">
    <property type="entry name" value="PAS"/>
</dbReference>
<dbReference type="InterPro" id="IPR052155">
    <property type="entry name" value="Biofilm_reg_signaling"/>
</dbReference>
<evidence type="ECO:0000259" key="6">
    <source>
        <dbReference type="PROSITE" id="PS50887"/>
    </source>
</evidence>
<dbReference type="Proteomes" id="UP000473574">
    <property type="component" value="Unassembled WGS sequence"/>
</dbReference>
<dbReference type="InterPro" id="IPR000700">
    <property type="entry name" value="PAS-assoc_C"/>
</dbReference>
<dbReference type="SUPFAM" id="SSF55785">
    <property type="entry name" value="PYP-like sensor domain (PAS domain)"/>
    <property type="match status" value="5"/>
</dbReference>
<dbReference type="Pfam" id="PF08448">
    <property type="entry name" value="PAS_4"/>
    <property type="match status" value="3"/>
</dbReference>
<feature type="domain" description="EAL" evidence="5">
    <location>
        <begin position="1333"/>
        <end position="1591"/>
    </location>
</feature>
<name>A0A6M0S1W4_9CYAN</name>
<feature type="coiled-coil region" evidence="2">
    <location>
        <begin position="444"/>
        <end position="478"/>
    </location>
</feature>
<dbReference type="SUPFAM" id="SSF55781">
    <property type="entry name" value="GAF domain-like"/>
    <property type="match status" value="2"/>
</dbReference>
<dbReference type="Pfam" id="PF08447">
    <property type="entry name" value="PAS_3"/>
    <property type="match status" value="1"/>
</dbReference>
<dbReference type="SMART" id="SM00086">
    <property type="entry name" value="PAC"/>
    <property type="match status" value="4"/>
</dbReference>
<dbReference type="SMART" id="SM00267">
    <property type="entry name" value="GGDEF"/>
    <property type="match status" value="1"/>
</dbReference>
<evidence type="ECO:0000259" key="7">
    <source>
        <dbReference type="PROSITE" id="PS51371"/>
    </source>
</evidence>
<accession>A0A6M0S1W4</accession>
<dbReference type="InterPro" id="IPR001610">
    <property type="entry name" value="PAC"/>
</dbReference>
<dbReference type="InterPro" id="IPR013655">
    <property type="entry name" value="PAS_fold_3"/>
</dbReference>
<dbReference type="Pfam" id="PF13426">
    <property type="entry name" value="PAS_9"/>
    <property type="match status" value="1"/>
</dbReference>
<dbReference type="Gene3D" id="3.30.70.270">
    <property type="match status" value="1"/>
</dbReference>
<dbReference type="PROSITE" id="PS50887">
    <property type="entry name" value="GGDEF"/>
    <property type="match status" value="1"/>
</dbReference>
<feature type="domain" description="GGDEF" evidence="6">
    <location>
        <begin position="1191"/>
        <end position="1324"/>
    </location>
</feature>
<dbReference type="EMBL" id="QZCE01000001">
    <property type="protein sequence ID" value="NEZ62465.1"/>
    <property type="molecule type" value="Genomic_DNA"/>
</dbReference>
<protein>
    <submittedName>
        <fullName evidence="8">EAL domain-containing protein</fullName>
    </submittedName>
</protein>
<dbReference type="SUPFAM" id="SSF55073">
    <property type="entry name" value="Nucleotide cyclase"/>
    <property type="match status" value="1"/>
</dbReference>
<feature type="domain" description="PAC" evidence="4">
    <location>
        <begin position="551"/>
        <end position="607"/>
    </location>
</feature>
<dbReference type="InterPro" id="IPR029016">
    <property type="entry name" value="GAF-like_dom_sf"/>
</dbReference>
<keyword evidence="2" id="KW-0175">Coiled coil</keyword>
<dbReference type="NCBIfam" id="TIGR00254">
    <property type="entry name" value="GGDEF"/>
    <property type="match status" value="1"/>
</dbReference>
<dbReference type="FunFam" id="3.30.70.270:FF:000001">
    <property type="entry name" value="Diguanylate cyclase domain protein"/>
    <property type="match status" value="1"/>
</dbReference>
<organism evidence="8 9">
    <name type="scientific">Adonisia turfae CCMR0082</name>
    <dbReference type="NCBI Taxonomy" id="2304604"/>
    <lineage>
        <taxon>Bacteria</taxon>
        <taxon>Bacillati</taxon>
        <taxon>Cyanobacteriota</taxon>
        <taxon>Adonisia</taxon>
        <taxon>Adonisia turfae</taxon>
    </lineage>
</organism>
<dbReference type="Gene3D" id="3.30.450.40">
    <property type="match status" value="2"/>
</dbReference>
<gene>
    <name evidence="8" type="ORF">D0962_06665</name>
</gene>
<dbReference type="SMART" id="SM00091">
    <property type="entry name" value="PAS"/>
    <property type="match status" value="3"/>
</dbReference>
<feature type="compositionally biased region" description="Polar residues" evidence="3">
    <location>
        <begin position="164"/>
        <end position="177"/>
    </location>
</feature>
<dbReference type="InterPro" id="IPR001633">
    <property type="entry name" value="EAL_dom"/>
</dbReference>
<evidence type="ECO:0000259" key="4">
    <source>
        <dbReference type="PROSITE" id="PS50113"/>
    </source>
</evidence>
<dbReference type="RefSeq" id="WP_163660924.1">
    <property type="nucleotide sequence ID" value="NZ_QZCE01000001.1"/>
</dbReference>
<dbReference type="InterPro" id="IPR035919">
    <property type="entry name" value="EAL_sf"/>
</dbReference>
<feature type="domain" description="PAC" evidence="4">
    <location>
        <begin position="690"/>
        <end position="742"/>
    </location>
</feature>
<feature type="domain" description="PAC" evidence="4">
    <location>
        <begin position="985"/>
        <end position="1041"/>
    </location>
</feature>
<feature type="domain" description="CBS" evidence="7">
    <location>
        <begin position="17"/>
        <end position="78"/>
    </location>
</feature>
<dbReference type="PROSITE" id="PS50883">
    <property type="entry name" value="EAL"/>
    <property type="match status" value="1"/>
</dbReference>
<dbReference type="NCBIfam" id="TIGR00229">
    <property type="entry name" value="sensory_box"/>
    <property type="match status" value="4"/>
</dbReference>
<dbReference type="PANTHER" id="PTHR44757:SF2">
    <property type="entry name" value="BIOFILM ARCHITECTURE MAINTENANCE PROTEIN MBAA"/>
    <property type="match status" value="1"/>
</dbReference>
<dbReference type="InterPro" id="IPR003018">
    <property type="entry name" value="GAF"/>
</dbReference>
<dbReference type="InterPro" id="IPR043128">
    <property type="entry name" value="Rev_trsase/Diguanyl_cyclase"/>
</dbReference>
<dbReference type="PANTHER" id="PTHR44757">
    <property type="entry name" value="DIGUANYLATE CYCLASE DGCP"/>
    <property type="match status" value="1"/>
</dbReference>
<dbReference type="SUPFAM" id="SSF54631">
    <property type="entry name" value="CBS-domain pair"/>
    <property type="match status" value="1"/>
</dbReference>
<sequence>MVTRVIGSGSLDLDSAIIRDPLVVSSETLVMTAVDQMAGAQDSYGERASCVVIVEAGSVAGILTERDVVRLTARQLALDDLTIADVIVSAALTLGESDFTDADLALDLLQRHNSRHLLLLNGQGYLAGVVTQLTLQRLLALKQAEQWQQDFNLQDQREDDCQENGLQDSGSSQSTSLHVPESVLNQSAVKNRAILSAIPDYLFCVDAQGVYREIVTHQKDITLFPEDVNPVGLSMIEMLPAEVATQQLFYLQEALRTGVLQTYEQQIQLGDQIRDEEVRVIQSGDNEVLFMIRDISDRKQAERQLQNLIEGTAATTGQDFFPALVRHIASALGVAYAIITELVGEELHALAFWGHGELHTPTSYHPAKTPCELTLRAGRFYCEVLLQQSFPDDLDLAEMGAESYLGIALHDAQGNVIGDLCILDTQPIQSPQRAEAILQSFAARATAELERQRAISSLEQLNQALEDKVAERTAELQEREQFLQTVLDTFPLSVFWKDLNSVYLGCNRNYLSNAGLDSVADIIGKTDFEIPWPRTEATGYRADDLQVMVSNTAKLGIIETLVKADGRRLWAETNKLPLHNLAGEVVGVLGTYQDITARKQLELDLKNSQKQLSEVLDTAIAGITRFRFYPDASIQYDYISPHCEQNFGYTADELFPDAGLWQARIHQDDWEMEVLPTLQSILSTRSTSTHHMEYRFNRKDSSICWILANCFVQWNEAGDYWYVTVVDTDISDRKRAESQLQNLILGTAAVGQDFFPALARHIAEALDITHVLITECRGRQLHSLAVWTEGELQPNDVYPLVKTPCEQVVQAGIFCCEQSIQQQFPDYLALREMAAESYVGIALRDTKREVTGILCIFHQQPLQDVQRATQILQIFAARAAAELERQRANTALGQLNQALEIKVAERTAELLEREQFLQTVLDTFPLHIFWKDRNSVYLGGNRNFLKNAGLNSLVDIQGKTDYDLPWTLAEAAAYRADDRQVIESNTAKLGIMETQRKADGQSIWIETNKHPLHNLDGETIGVLGTFQDVTDHKAAKALIKQQLAAIEAAIEGISILQNDVYTYVNPAHLNLFGYTHPDELLGQSWQLLYSSEEVRRFEQDIFPTLECDRAWQGEAIATRKDGSQFPQGVSLTLMNNGLVICVCRDISDLKQAQEQITHNALHDPLTGLPNRRLLLDRIEFALQRSRRHQTSHYAVLFLDLDRFKVVNDSLGHLVGDKLLIEVSKRLKQHLRSTDMVARLGGDEFVILLEDVDTVEDIVQVVERILADCQTPILIDEHKIFTSTSIGIAIGSEDYQEAANLIRDADIAMYRAKSETHNSYKFFDAAMYLEAMSRLTLETDFRKAITQQEFVIHYQPIVSLKDSQLTGFEALIRWQHPDRGLLSPSEFIPMAEETNLVTGLDSWVINQTCEQLMVWKQQFPNHFPLKISINLSVQDLHRSTLLQDIDDILSVMSLTGDLMILEITESMLIEDIDIDQTIDLLSQLASRNIQISIDDFGTGYSSLSYLHRLPIHSLKIDRLFVGNMHLKNRNYQVISTILALGKQLGLTVVAEGIETPHHLQQLQKLGCDLGQGYLFSQPLTAHDVETILNSSTGVPRMWVF</sequence>
<dbReference type="Gene3D" id="3.30.450.20">
    <property type="entry name" value="PAS domain"/>
    <property type="match status" value="5"/>
</dbReference>
<evidence type="ECO:0000259" key="5">
    <source>
        <dbReference type="PROSITE" id="PS50883"/>
    </source>
</evidence>
<dbReference type="InterPro" id="IPR046342">
    <property type="entry name" value="CBS_dom_sf"/>
</dbReference>
<dbReference type="SMART" id="SM00052">
    <property type="entry name" value="EAL"/>
    <property type="match status" value="1"/>
</dbReference>
<evidence type="ECO:0000256" key="1">
    <source>
        <dbReference type="PROSITE-ProRule" id="PRU00703"/>
    </source>
</evidence>
<keyword evidence="1" id="KW-0129">CBS domain</keyword>
<dbReference type="Pfam" id="PF00990">
    <property type="entry name" value="GGDEF"/>
    <property type="match status" value="1"/>
</dbReference>
<dbReference type="SMART" id="SM00065">
    <property type="entry name" value="GAF"/>
    <property type="match status" value="2"/>
</dbReference>
<evidence type="ECO:0000256" key="2">
    <source>
        <dbReference type="SAM" id="Coils"/>
    </source>
</evidence>
<evidence type="ECO:0000256" key="3">
    <source>
        <dbReference type="SAM" id="MobiDB-lite"/>
    </source>
</evidence>
<dbReference type="PROSITE" id="PS50113">
    <property type="entry name" value="PAC"/>
    <property type="match status" value="3"/>
</dbReference>
<dbReference type="InterPro" id="IPR000160">
    <property type="entry name" value="GGDEF_dom"/>
</dbReference>
<feature type="region of interest" description="Disordered" evidence="3">
    <location>
        <begin position="158"/>
        <end position="177"/>
    </location>
</feature>
<dbReference type="InterPro" id="IPR013656">
    <property type="entry name" value="PAS_4"/>
</dbReference>
<dbReference type="Pfam" id="PF00563">
    <property type="entry name" value="EAL"/>
    <property type="match status" value="1"/>
</dbReference>
<dbReference type="CDD" id="cd01948">
    <property type="entry name" value="EAL"/>
    <property type="match status" value="1"/>
</dbReference>
<dbReference type="SUPFAM" id="SSF141868">
    <property type="entry name" value="EAL domain-like"/>
    <property type="match status" value="1"/>
</dbReference>
<dbReference type="CDD" id="cd01949">
    <property type="entry name" value="GGDEF"/>
    <property type="match status" value="1"/>
</dbReference>
<dbReference type="Pfam" id="PF00571">
    <property type="entry name" value="CBS"/>
    <property type="match status" value="1"/>
</dbReference>
<dbReference type="InterPro" id="IPR029787">
    <property type="entry name" value="Nucleotide_cyclase"/>
</dbReference>
<dbReference type="Gene3D" id="3.20.20.450">
    <property type="entry name" value="EAL domain"/>
    <property type="match status" value="1"/>
</dbReference>
<comment type="caution">
    <text evidence="8">The sequence shown here is derived from an EMBL/GenBank/DDBJ whole genome shotgun (WGS) entry which is preliminary data.</text>
</comment>
<dbReference type="CDD" id="cd00130">
    <property type="entry name" value="PAS"/>
    <property type="match status" value="3"/>
</dbReference>
<proteinExistence type="predicted"/>
<reference evidence="8 9" key="1">
    <citation type="journal article" date="2020" name="Microb. Ecol.">
        <title>Ecogenomics of the Marine Benthic Filamentous Cyanobacterium Adonisia.</title>
        <authorList>
            <person name="Walter J.M."/>
            <person name="Coutinho F.H."/>
            <person name="Leomil L."/>
            <person name="Hargreaves P.I."/>
            <person name="Campeao M.E."/>
            <person name="Vieira V.V."/>
            <person name="Silva B.S."/>
            <person name="Fistarol G.O."/>
            <person name="Salomon P.S."/>
            <person name="Sawabe T."/>
            <person name="Mino S."/>
            <person name="Hosokawa M."/>
            <person name="Miyashita H."/>
            <person name="Maruyama F."/>
            <person name="van Verk M.C."/>
            <person name="Dutilh B.E."/>
            <person name="Thompson C.C."/>
            <person name="Thompson F.L."/>
        </authorList>
    </citation>
    <scope>NUCLEOTIDE SEQUENCE [LARGE SCALE GENOMIC DNA]</scope>
    <source>
        <strain evidence="8 9">CCMR0082</strain>
    </source>
</reference>
<dbReference type="InterPro" id="IPR035965">
    <property type="entry name" value="PAS-like_dom_sf"/>
</dbReference>
<dbReference type="PROSITE" id="PS51371">
    <property type="entry name" value="CBS"/>
    <property type="match status" value="1"/>
</dbReference>
<dbReference type="Gene3D" id="3.10.580.10">
    <property type="entry name" value="CBS-domain"/>
    <property type="match status" value="1"/>
</dbReference>
<dbReference type="InterPro" id="IPR000644">
    <property type="entry name" value="CBS_dom"/>
</dbReference>
<evidence type="ECO:0000313" key="9">
    <source>
        <dbReference type="Proteomes" id="UP000473574"/>
    </source>
</evidence>